<name>A0A060CJM3_9LACO</name>
<organism evidence="1">
    <name type="scientific">uncultured Lactobacillus sp</name>
    <dbReference type="NCBI Taxonomy" id="153152"/>
    <lineage>
        <taxon>Bacteria</taxon>
        <taxon>Bacillati</taxon>
        <taxon>Bacillota</taxon>
        <taxon>Bacilli</taxon>
        <taxon>Lactobacillales</taxon>
        <taxon>Lactobacillaceae</taxon>
        <taxon>Lactobacillus</taxon>
        <taxon>environmental samples</taxon>
    </lineage>
</organism>
<evidence type="ECO:0000313" key="1">
    <source>
        <dbReference type="EMBL" id="AIA92976.1"/>
    </source>
</evidence>
<dbReference type="AlphaFoldDB" id="A0A060CJM3"/>
<accession>A0A060CJM3</accession>
<dbReference type="EMBL" id="KF125647">
    <property type="protein sequence ID" value="AIA92976.1"/>
    <property type="molecule type" value="Genomic_DNA"/>
</dbReference>
<sequence>MAWMHNNYQTYLNQYYVSMQDEFKQGLRAADMVIALTDSDWQKLSQTEF</sequence>
<proteinExistence type="predicted"/>
<reference evidence="1" key="1">
    <citation type="journal article" date="2013" name="Environ. Microbiol.">
        <title>Seasonally variable intestinal metagenomes of the red palm weevil (Rhynchophorus ferrugineus).</title>
        <authorList>
            <person name="Jia S."/>
            <person name="Zhang X."/>
            <person name="Zhang G."/>
            <person name="Yin A."/>
            <person name="Zhang S."/>
            <person name="Li F."/>
            <person name="Wang L."/>
            <person name="Zhao D."/>
            <person name="Yun Q."/>
            <person name="Tala"/>
            <person name="Wang J."/>
            <person name="Sun G."/>
            <person name="Baabdullah M."/>
            <person name="Yu X."/>
            <person name="Hu S."/>
            <person name="Al-Mssallem I.S."/>
            <person name="Yu J."/>
        </authorList>
    </citation>
    <scope>NUCLEOTIDE SEQUENCE</scope>
</reference>
<protein>
    <submittedName>
        <fullName evidence="1">CAZy families GT4 protein</fullName>
    </submittedName>
</protein>